<dbReference type="KEGG" id="cbat:M666_14505"/>
<dbReference type="Proteomes" id="UP000030786">
    <property type="component" value="Chromosome"/>
</dbReference>
<dbReference type="GeneID" id="78061949"/>
<evidence type="ECO:0000313" key="2">
    <source>
        <dbReference type="Proteomes" id="UP000030786"/>
    </source>
</evidence>
<reference evidence="1 2" key="1">
    <citation type="journal article" date="2014" name="Environ. Microbiol.">
        <title>Contrasting genomic patterns and infection strategies of two co-existing Bacteroidetes podovirus genera.</title>
        <authorList>
            <person name="Holmfeldt K."/>
            <person name="Howard-Varona C."/>
            <person name="Solonenko N."/>
            <person name="Sullivan M.B."/>
        </authorList>
    </citation>
    <scope>NUCLEOTIDE SEQUENCE [LARGE SCALE GENOMIC DNA]</scope>
    <source>
        <strain evidence="1 2">18</strain>
    </source>
</reference>
<accession>A0AAU8S3Y8</accession>
<name>A0AAU8S3Y8_9FLAO</name>
<protein>
    <recommendedName>
        <fullName evidence="3">Lipoprotein</fullName>
    </recommendedName>
</protein>
<sequence>MKHIIFPFTAILLLLSCKQNSRNTGDVSKANKIEEIELSSNTLNDSILENKKIDTVLVSTITIDTDSIKHLMNDYVLHAYYPNSNYRPLDRYLYIPYIVENEKEYYAFDQYPKELIVRLIPTTVDTLEVISGTGNCMDCLDIFKIQDKNEVELFYSLSSNNKIIAQKGKLDSILSKRDISFELLWDSKYIEATLTNWAEDVELSDLLNTYYYLPTAATLQKKPSIEGINKLLFDTKQLTTYSLDTLQILYNNHLNTKDVIRMDNFLTNDNEGYFHSGELMKDIEEDVLLLVESLDILYISQQNEIFKVAWLNDYTTVLNSIGILDDSRASIIDNYYTINDWATGTKTRLFHPAMVDNDYLVVYELKLKDIDTYIQSSAEIISFKKPMVADSIQ</sequence>
<evidence type="ECO:0008006" key="3">
    <source>
        <dbReference type="Google" id="ProtNLM"/>
    </source>
</evidence>
<gene>
    <name evidence="1" type="ORF">M666_14505</name>
</gene>
<dbReference type="AlphaFoldDB" id="A0AAU8S3Y8"/>
<organism evidence="1 2">
    <name type="scientific">Cellulophaga baltica 18</name>
    <dbReference type="NCBI Taxonomy" id="1348584"/>
    <lineage>
        <taxon>Bacteria</taxon>
        <taxon>Pseudomonadati</taxon>
        <taxon>Bacteroidota</taxon>
        <taxon>Flavobacteriia</taxon>
        <taxon>Flavobacteriales</taxon>
        <taxon>Flavobacteriaceae</taxon>
        <taxon>Cellulophaga</taxon>
    </lineage>
</organism>
<dbReference type="PROSITE" id="PS51257">
    <property type="entry name" value="PROKAR_LIPOPROTEIN"/>
    <property type="match status" value="1"/>
</dbReference>
<evidence type="ECO:0000313" key="1">
    <source>
        <dbReference type="EMBL" id="AIZ42679.1"/>
    </source>
</evidence>
<proteinExistence type="predicted"/>
<dbReference type="EMBL" id="CP009976">
    <property type="protein sequence ID" value="AIZ42679.1"/>
    <property type="molecule type" value="Genomic_DNA"/>
</dbReference>
<dbReference type="RefSeq" id="WP_029446440.1">
    <property type="nucleotide sequence ID" value="NZ_CP009976.1"/>
</dbReference>